<protein>
    <submittedName>
        <fullName evidence="1">Uncharacterized protein</fullName>
    </submittedName>
</protein>
<reference evidence="1" key="1">
    <citation type="submission" date="2021-01" db="EMBL/GenBank/DDBJ databases">
        <title>Whole genome shotgun sequence of Actinoplanes cyaneus NBRC 14990.</title>
        <authorList>
            <person name="Komaki H."/>
            <person name="Tamura T."/>
        </authorList>
    </citation>
    <scope>NUCLEOTIDE SEQUENCE</scope>
    <source>
        <strain evidence="1">NBRC 14990</strain>
    </source>
</reference>
<gene>
    <name evidence="1" type="ORF">Acy02nite_74240</name>
</gene>
<proteinExistence type="predicted"/>
<keyword evidence="2" id="KW-1185">Reference proteome</keyword>
<accession>A0A919IQD2</accession>
<evidence type="ECO:0000313" key="2">
    <source>
        <dbReference type="Proteomes" id="UP000619479"/>
    </source>
</evidence>
<evidence type="ECO:0000313" key="1">
    <source>
        <dbReference type="EMBL" id="GID69543.1"/>
    </source>
</evidence>
<dbReference type="Proteomes" id="UP000619479">
    <property type="component" value="Unassembled WGS sequence"/>
</dbReference>
<dbReference type="EMBL" id="BOMH01000063">
    <property type="protein sequence ID" value="GID69543.1"/>
    <property type="molecule type" value="Genomic_DNA"/>
</dbReference>
<name>A0A919IQD2_9ACTN</name>
<comment type="caution">
    <text evidence="1">The sequence shown here is derived from an EMBL/GenBank/DDBJ whole genome shotgun (WGS) entry which is preliminary data.</text>
</comment>
<sequence>MQPLQLRVAVFAVEDHDHVGAGGQGFADPAIGSQSAVTLQHQRSARNLPHGRVAEFDVSEPTGRFTSRKPFDEGQAKTQREFIVIALEPSVVLRCHHTKIMPDQSVTRPEVPPTTLTLRPPIVRACAEKRGSSRVCRL</sequence>
<organism evidence="1 2">
    <name type="scientific">Actinoplanes cyaneus</name>
    <dbReference type="NCBI Taxonomy" id="52696"/>
    <lineage>
        <taxon>Bacteria</taxon>
        <taxon>Bacillati</taxon>
        <taxon>Actinomycetota</taxon>
        <taxon>Actinomycetes</taxon>
        <taxon>Micromonosporales</taxon>
        <taxon>Micromonosporaceae</taxon>
        <taxon>Actinoplanes</taxon>
    </lineage>
</organism>
<dbReference type="AlphaFoldDB" id="A0A919IQD2"/>